<dbReference type="Pfam" id="PF02597">
    <property type="entry name" value="ThiS"/>
    <property type="match status" value="1"/>
</dbReference>
<comment type="subunit">
    <text evidence="7">Heterotetramer of 2 MoaD subunits and 2 MoaE subunits. Also stable as homodimer. The enzyme changes between these two forms during catalysis.</text>
</comment>
<dbReference type="InterPro" id="IPR003749">
    <property type="entry name" value="ThiS/MoaD-like"/>
</dbReference>
<dbReference type="SUPFAM" id="SSF54690">
    <property type="entry name" value="Molybdopterin synthase subunit MoaE"/>
    <property type="match status" value="1"/>
</dbReference>
<comment type="catalytic activity">
    <reaction evidence="12">
        <text>2 [molybdopterin-synthase sulfur-carrier protein]-C-terminal-Gly-aminoethanethioate + cyclic pyranopterin phosphate + H2O = molybdopterin + 2 [molybdopterin-synthase sulfur-carrier protein]-C-terminal Gly-Gly + 2 H(+)</text>
        <dbReference type="Rhea" id="RHEA:26333"/>
        <dbReference type="Rhea" id="RHEA-COMP:12202"/>
        <dbReference type="Rhea" id="RHEA-COMP:19907"/>
        <dbReference type="ChEBI" id="CHEBI:15377"/>
        <dbReference type="ChEBI" id="CHEBI:15378"/>
        <dbReference type="ChEBI" id="CHEBI:58698"/>
        <dbReference type="ChEBI" id="CHEBI:59648"/>
        <dbReference type="ChEBI" id="CHEBI:90778"/>
        <dbReference type="ChEBI" id="CHEBI:232372"/>
        <dbReference type="EC" id="2.8.1.12"/>
    </reaction>
</comment>
<evidence type="ECO:0000256" key="4">
    <source>
        <dbReference type="ARBA" id="ARBA00013858"/>
    </source>
</evidence>
<dbReference type="InterPro" id="IPR016155">
    <property type="entry name" value="Mopterin_synth/thiamin_S_b"/>
</dbReference>
<keyword evidence="14" id="KW-1185">Reference proteome</keyword>
<evidence type="ECO:0000256" key="8">
    <source>
        <dbReference type="ARBA" id="ARBA00029745"/>
    </source>
</evidence>
<dbReference type="InterPro" id="IPR036563">
    <property type="entry name" value="MoaE_sf"/>
</dbReference>
<name>A0A9W5S409_9BACL</name>
<organism evidence="13 14">
    <name type="scientific">Paenibacillus darwinianus</name>
    <dbReference type="NCBI Taxonomy" id="1380763"/>
    <lineage>
        <taxon>Bacteria</taxon>
        <taxon>Bacillati</taxon>
        <taxon>Bacillota</taxon>
        <taxon>Bacilli</taxon>
        <taxon>Bacillales</taxon>
        <taxon>Paenibacillaceae</taxon>
        <taxon>Paenibacillus</taxon>
    </lineage>
</organism>
<dbReference type="Proteomes" id="UP000053750">
    <property type="component" value="Unassembled WGS sequence"/>
</dbReference>
<evidence type="ECO:0000256" key="3">
    <source>
        <dbReference type="ARBA" id="ARBA00011950"/>
    </source>
</evidence>
<accession>A0A9W5S409</accession>
<dbReference type="SUPFAM" id="SSF54285">
    <property type="entry name" value="MoaD/ThiS"/>
    <property type="match status" value="1"/>
</dbReference>
<dbReference type="Gene3D" id="3.90.1170.40">
    <property type="entry name" value="Molybdopterin biosynthesis MoaE subunit"/>
    <property type="match status" value="1"/>
</dbReference>
<dbReference type="Gene3D" id="3.10.20.30">
    <property type="match status" value="1"/>
</dbReference>
<dbReference type="Pfam" id="PF02391">
    <property type="entry name" value="MoaE"/>
    <property type="match status" value="1"/>
</dbReference>
<dbReference type="EMBL" id="JFHU01000024">
    <property type="protein sequence ID" value="EXX91722.1"/>
    <property type="molecule type" value="Genomic_DNA"/>
</dbReference>
<dbReference type="PANTHER" id="PTHR23404">
    <property type="entry name" value="MOLYBDOPTERIN SYNTHASE RELATED"/>
    <property type="match status" value="1"/>
</dbReference>
<evidence type="ECO:0000256" key="11">
    <source>
        <dbReference type="ARBA" id="ARBA00032474"/>
    </source>
</evidence>
<evidence type="ECO:0000256" key="7">
    <source>
        <dbReference type="ARBA" id="ARBA00026066"/>
    </source>
</evidence>
<dbReference type="InterPro" id="IPR003448">
    <property type="entry name" value="Mopterin_biosynth_MoaE"/>
</dbReference>
<dbReference type="AlphaFoldDB" id="A0A9W5S409"/>
<proteinExistence type="inferred from homology"/>
<evidence type="ECO:0000256" key="1">
    <source>
        <dbReference type="ARBA" id="ARBA00005046"/>
    </source>
</evidence>
<comment type="caution">
    <text evidence="13">The sequence shown here is derived from an EMBL/GenBank/DDBJ whole genome shotgun (WGS) entry which is preliminary data.</text>
</comment>
<evidence type="ECO:0000256" key="6">
    <source>
        <dbReference type="ARBA" id="ARBA00023150"/>
    </source>
</evidence>
<gene>
    <name evidence="13" type="ORF">BG53_09325</name>
</gene>
<dbReference type="EC" id="2.8.1.12" evidence="3"/>
<dbReference type="CDD" id="cd00754">
    <property type="entry name" value="Ubl_MoaD"/>
    <property type="match status" value="1"/>
</dbReference>
<evidence type="ECO:0000313" key="14">
    <source>
        <dbReference type="Proteomes" id="UP000053750"/>
    </source>
</evidence>
<keyword evidence="6" id="KW-0501">Molybdenum cofactor biosynthesis</keyword>
<dbReference type="RefSeq" id="WP_036585644.1">
    <property type="nucleotide sequence ID" value="NZ_KK082115.1"/>
</dbReference>
<evidence type="ECO:0000256" key="5">
    <source>
        <dbReference type="ARBA" id="ARBA00022679"/>
    </source>
</evidence>
<dbReference type="OrthoDB" id="9803224at2"/>
<dbReference type="FunFam" id="3.90.1170.40:FF:000003">
    <property type="entry name" value="Molybdopterin converting factor subunit 2"/>
    <property type="match status" value="1"/>
</dbReference>
<dbReference type="CDD" id="cd00756">
    <property type="entry name" value="MoaE"/>
    <property type="match status" value="1"/>
</dbReference>
<evidence type="ECO:0000256" key="2">
    <source>
        <dbReference type="ARBA" id="ARBA00005426"/>
    </source>
</evidence>
<evidence type="ECO:0000256" key="10">
    <source>
        <dbReference type="ARBA" id="ARBA00030781"/>
    </source>
</evidence>
<keyword evidence="5" id="KW-0808">Transferase</keyword>
<dbReference type="InterPro" id="IPR012675">
    <property type="entry name" value="Beta-grasp_dom_sf"/>
</dbReference>
<evidence type="ECO:0000256" key="9">
    <source>
        <dbReference type="ARBA" id="ARBA00030407"/>
    </source>
</evidence>
<sequence>MMKRWTIHLFAGLAERLGSHEIILELESEAMTVKALKAELAALYPEHEPLIGVSFLARNQQYASDNDTVGRGDELAMLPPVSGGEDTGTALELDSDGVNERYTLTDQPLEQDKVASQVIVPAHGASLVFVGTTREWTHGKRTARLEYEAYAPMALRTMRQIGDEIGERWPGSLCAIAHRTGIVDLAEASVIIAVSAPHRDACYEASRYAIERLKQIVPIWKKEIWEDGSEWKGHQLGPWDPTTPSTV</sequence>
<protein>
    <recommendedName>
        <fullName evidence="4">Molybdopterin synthase catalytic subunit</fullName>
        <ecNumber evidence="3">2.8.1.12</ecNumber>
    </recommendedName>
    <alternativeName>
        <fullName evidence="10">MPT synthase subunit 2</fullName>
    </alternativeName>
    <alternativeName>
        <fullName evidence="8">Molybdenum cofactor biosynthesis protein E</fullName>
    </alternativeName>
    <alternativeName>
        <fullName evidence="9">Molybdopterin-converting factor large subunit</fullName>
    </alternativeName>
    <alternativeName>
        <fullName evidence="11">Molybdopterin-converting factor subunit 2</fullName>
    </alternativeName>
</protein>
<dbReference type="GO" id="GO:0006777">
    <property type="term" value="P:Mo-molybdopterin cofactor biosynthetic process"/>
    <property type="evidence" value="ECO:0007669"/>
    <property type="project" value="UniProtKB-KW"/>
</dbReference>
<comment type="pathway">
    <text evidence="1">Cofactor biosynthesis; molybdopterin biosynthesis.</text>
</comment>
<evidence type="ECO:0000313" key="13">
    <source>
        <dbReference type="EMBL" id="EXX91722.1"/>
    </source>
</evidence>
<dbReference type="GO" id="GO:0030366">
    <property type="term" value="F:molybdopterin synthase activity"/>
    <property type="evidence" value="ECO:0007669"/>
    <property type="project" value="UniProtKB-EC"/>
</dbReference>
<comment type="similarity">
    <text evidence="2">Belongs to the MoaE family.</text>
</comment>
<reference evidence="13 14" key="1">
    <citation type="submission" date="2014-02" db="EMBL/GenBank/DDBJ databases">
        <title>Genome sequence of Paenibacillus darwinianus reveals adaptive mechanisms for survival in Antarctic soils.</title>
        <authorList>
            <person name="Dsouza M."/>
            <person name="Taylor M.W."/>
            <person name="Turner S.J."/>
            <person name="Aislabie J."/>
        </authorList>
    </citation>
    <scope>NUCLEOTIDE SEQUENCE [LARGE SCALE GENOMIC DNA]</scope>
    <source>
        <strain evidence="13 14">CE1</strain>
    </source>
</reference>
<evidence type="ECO:0000256" key="12">
    <source>
        <dbReference type="ARBA" id="ARBA00049878"/>
    </source>
</evidence>